<dbReference type="Proteomes" id="UP001519309">
    <property type="component" value="Unassembled WGS sequence"/>
</dbReference>
<evidence type="ECO:0000256" key="2">
    <source>
        <dbReference type="ARBA" id="ARBA00022475"/>
    </source>
</evidence>
<organism evidence="8 9">
    <name type="scientific">Streptomyces griseochromogenes</name>
    <dbReference type="NCBI Taxonomy" id="68214"/>
    <lineage>
        <taxon>Bacteria</taxon>
        <taxon>Bacillati</taxon>
        <taxon>Actinomycetota</taxon>
        <taxon>Actinomycetes</taxon>
        <taxon>Kitasatosporales</taxon>
        <taxon>Streptomycetaceae</taxon>
        <taxon>Streptomyces</taxon>
    </lineage>
</organism>
<comment type="caution">
    <text evidence="8">The sequence shown here is derived from an EMBL/GenBank/DDBJ whole genome shotgun (WGS) entry which is preliminary data.</text>
</comment>
<evidence type="ECO:0000256" key="3">
    <source>
        <dbReference type="ARBA" id="ARBA00022692"/>
    </source>
</evidence>
<keyword evidence="5 7" id="KW-0472">Membrane</keyword>
<gene>
    <name evidence="8" type="ORF">J2Z21_006969</name>
</gene>
<evidence type="ECO:0000256" key="5">
    <source>
        <dbReference type="ARBA" id="ARBA00023136"/>
    </source>
</evidence>
<feature type="transmembrane region" description="Helical" evidence="7">
    <location>
        <begin position="306"/>
        <end position="325"/>
    </location>
</feature>
<dbReference type="PANTHER" id="PTHR23513:SF11">
    <property type="entry name" value="STAPHYLOFERRIN A TRANSPORTER"/>
    <property type="match status" value="1"/>
</dbReference>
<comment type="subcellular location">
    <subcellularLocation>
        <location evidence="1">Cell membrane</location>
        <topology evidence="1">Multi-pass membrane protein</topology>
    </subcellularLocation>
</comment>
<dbReference type="Pfam" id="PF07690">
    <property type="entry name" value="MFS_1"/>
    <property type="match status" value="1"/>
</dbReference>
<dbReference type="RefSeq" id="WP_079147079.1">
    <property type="nucleotide sequence ID" value="NZ_CP016279.1"/>
</dbReference>
<name>A0ABS4M2R2_9ACTN</name>
<feature type="transmembrane region" description="Helical" evidence="7">
    <location>
        <begin position="216"/>
        <end position="233"/>
    </location>
</feature>
<dbReference type="PANTHER" id="PTHR23513">
    <property type="entry name" value="INTEGRAL MEMBRANE EFFLUX PROTEIN-RELATED"/>
    <property type="match status" value="1"/>
</dbReference>
<dbReference type="PRINTS" id="PR01988">
    <property type="entry name" value="EXPORTERBACE"/>
</dbReference>
<keyword evidence="9" id="KW-1185">Reference proteome</keyword>
<dbReference type="CDD" id="cd06173">
    <property type="entry name" value="MFS_MefA_like"/>
    <property type="match status" value="1"/>
</dbReference>
<protein>
    <submittedName>
        <fullName evidence="8">MFS family permease</fullName>
    </submittedName>
</protein>
<feature type="compositionally biased region" description="Polar residues" evidence="6">
    <location>
        <begin position="401"/>
        <end position="411"/>
    </location>
</feature>
<feature type="transmembrane region" description="Helical" evidence="7">
    <location>
        <begin position="75"/>
        <end position="98"/>
    </location>
</feature>
<dbReference type="SUPFAM" id="SSF103473">
    <property type="entry name" value="MFS general substrate transporter"/>
    <property type="match status" value="1"/>
</dbReference>
<dbReference type="InterPro" id="IPR011701">
    <property type="entry name" value="MFS"/>
</dbReference>
<evidence type="ECO:0000256" key="7">
    <source>
        <dbReference type="SAM" id="Phobius"/>
    </source>
</evidence>
<dbReference type="Gene3D" id="1.20.1250.20">
    <property type="entry name" value="MFS general substrate transporter like domains"/>
    <property type="match status" value="1"/>
</dbReference>
<feature type="transmembrane region" description="Helical" evidence="7">
    <location>
        <begin position="253"/>
        <end position="273"/>
    </location>
</feature>
<feature type="compositionally biased region" description="Basic residues" evidence="6">
    <location>
        <begin position="415"/>
        <end position="424"/>
    </location>
</feature>
<keyword evidence="4 7" id="KW-1133">Transmembrane helix</keyword>
<accession>A0ABS4M2R2</accession>
<feature type="region of interest" description="Disordered" evidence="6">
    <location>
        <begin position="398"/>
        <end position="424"/>
    </location>
</feature>
<reference evidence="8 9" key="1">
    <citation type="submission" date="2021-03" db="EMBL/GenBank/DDBJ databases">
        <title>Genomic Encyclopedia of Type Strains, Phase IV (KMG-IV): sequencing the most valuable type-strain genomes for metagenomic binning, comparative biology and taxonomic classification.</title>
        <authorList>
            <person name="Goeker M."/>
        </authorList>
    </citation>
    <scope>NUCLEOTIDE SEQUENCE [LARGE SCALE GENOMIC DNA]</scope>
    <source>
        <strain evidence="8 9">DSM 40499</strain>
    </source>
</reference>
<evidence type="ECO:0000313" key="9">
    <source>
        <dbReference type="Proteomes" id="UP001519309"/>
    </source>
</evidence>
<proteinExistence type="predicted"/>
<evidence type="ECO:0000256" key="6">
    <source>
        <dbReference type="SAM" id="MobiDB-lite"/>
    </source>
</evidence>
<evidence type="ECO:0000256" key="1">
    <source>
        <dbReference type="ARBA" id="ARBA00004651"/>
    </source>
</evidence>
<keyword evidence="3 7" id="KW-0812">Transmembrane</keyword>
<dbReference type="InterPro" id="IPR022324">
    <property type="entry name" value="Bacilysin_exporter_BacE_put"/>
</dbReference>
<keyword evidence="2" id="KW-1003">Cell membrane</keyword>
<evidence type="ECO:0000256" key="4">
    <source>
        <dbReference type="ARBA" id="ARBA00022989"/>
    </source>
</evidence>
<dbReference type="EMBL" id="JAGGLP010000018">
    <property type="protein sequence ID" value="MBP2053967.1"/>
    <property type="molecule type" value="Genomic_DNA"/>
</dbReference>
<dbReference type="InterPro" id="IPR036259">
    <property type="entry name" value="MFS_trans_sf"/>
</dbReference>
<evidence type="ECO:0000313" key="8">
    <source>
        <dbReference type="EMBL" id="MBP2053967.1"/>
    </source>
</evidence>
<feature type="transmembrane region" description="Helical" evidence="7">
    <location>
        <begin position="48"/>
        <end position="68"/>
    </location>
</feature>
<sequence>MRSSPLKRAGFRWFLTGQTISLLGSSMAPMALTFAVLAAEADAGDLGVVLAARMVPLLGLLLVGGATADRFPRRTVLLAANLGSALTQGAVAAVLLTGRYALLPVASLEFLNGMLAAFTTPALRGVVPQLVDRDQLRQANAMLGSVRNATKILGPSLAGVIVVTAGSGTALAFDALTYLLAAVCLARLPLTGTPPKPRSVTLWSDIRDGWSEFRRIRWVWIGTASFCVINLVQTGTWQILGPTLTKQLSGETTWGFMLSARGIGLLAASALLYRLTITHLLRLGQLASALTALPLLALGTRMDTPWLITAALISGLGMSITGIAWETSLHEHVPQHVLSRVASYNDLLSYLTIPIGQLSVAPLTHAVGGYRLAAIAGAVSATAAVTPLASTTVRRLRAHGHTQTNTTSQSARDLRIRKRSAGPP</sequence>
<feature type="transmembrane region" description="Helical" evidence="7">
    <location>
        <begin position="152"/>
        <end position="172"/>
    </location>
</feature>